<dbReference type="PANTHER" id="PTHR43214">
    <property type="entry name" value="TWO-COMPONENT RESPONSE REGULATOR"/>
    <property type="match status" value="1"/>
</dbReference>
<dbReference type="InterPro" id="IPR001789">
    <property type="entry name" value="Sig_transdc_resp-reg_receiver"/>
</dbReference>
<dbReference type="PROSITE" id="PS00622">
    <property type="entry name" value="HTH_LUXR_1"/>
    <property type="match status" value="1"/>
</dbReference>
<dbReference type="PROSITE" id="PS50110">
    <property type="entry name" value="RESPONSE_REGULATORY"/>
    <property type="match status" value="1"/>
</dbReference>
<dbReference type="SMART" id="SM00421">
    <property type="entry name" value="HTH_LUXR"/>
    <property type="match status" value="1"/>
</dbReference>
<dbReference type="GO" id="GO:0003677">
    <property type="term" value="F:DNA binding"/>
    <property type="evidence" value="ECO:0007669"/>
    <property type="project" value="UniProtKB-KW"/>
</dbReference>
<dbReference type="InterPro" id="IPR039420">
    <property type="entry name" value="WalR-like"/>
</dbReference>
<dbReference type="Proteomes" id="UP001165136">
    <property type="component" value="Unassembled WGS sequence"/>
</dbReference>
<dbReference type="Gene3D" id="3.40.50.2300">
    <property type="match status" value="1"/>
</dbReference>
<proteinExistence type="predicted"/>
<feature type="domain" description="HTH luxR-type" evidence="4">
    <location>
        <begin position="133"/>
        <end position="198"/>
    </location>
</feature>
<evidence type="ECO:0000256" key="2">
    <source>
        <dbReference type="ARBA" id="ARBA00023125"/>
    </source>
</evidence>
<accession>A0A9W6R664</accession>
<dbReference type="SUPFAM" id="SSF46894">
    <property type="entry name" value="C-terminal effector domain of the bipartite response regulators"/>
    <property type="match status" value="1"/>
</dbReference>
<keyword evidence="7" id="KW-1185">Reference proteome</keyword>
<dbReference type="PROSITE" id="PS50043">
    <property type="entry name" value="HTH_LUXR_2"/>
    <property type="match status" value="1"/>
</dbReference>
<dbReference type="EMBL" id="BSTI01000011">
    <property type="protein sequence ID" value="GLY68327.1"/>
    <property type="molecule type" value="Genomic_DNA"/>
</dbReference>
<dbReference type="InterPro" id="IPR058245">
    <property type="entry name" value="NreC/VraR/RcsB-like_REC"/>
</dbReference>
<dbReference type="InterPro" id="IPR000792">
    <property type="entry name" value="Tscrpt_reg_LuxR_C"/>
</dbReference>
<dbReference type="Pfam" id="PF00072">
    <property type="entry name" value="Response_reg"/>
    <property type="match status" value="1"/>
</dbReference>
<comment type="caution">
    <text evidence="6">The sequence shown here is derived from an EMBL/GenBank/DDBJ whole genome shotgun (WGS) entry which is preliminary data.</text>
</comment>
<dbReference type="InterPro" id="IPR016032">
    <property type="entry name" value="Sig_transdc_resp-reg_C-effctor"/>
</dbReference>
<evidence type="ECO:0000256" key="1">
    <source>
        <dbReference type="ARBA" id="ARBA00022553"/>
    </source>
</evidence>
<evidence type="ECO:0000259" key="4">
    <source>
        <dbReference type="PROSITE" id="PS50043"/>
    </source>
</evidence>
<dbReference type="RefSeq" id="WP_285488325.1">
    <property type="nucleotide sequence ID" value="NZ_BSTI01000011.1"/>
</dbReference>
<dbReference type="Pfam" id="PF00196">
    <property type="entry name" value="GerE"/>
    <property type="match status" value="1"/>
</dbReference>
<sequence>MIRVLVVDDHAMIREGLALILGSRPDIEVIGQLATGDELLTITDQPDVVLLDLYLPGLDGLETLRRLRQRPGACPKVLMLTTVGRPREIQQALAAGAAGFVLKDATGDELVAAVRAAHQGVTAMSPTAAAAIAVPTTEPLTPRELDVLELLGRGLSNRDIAAQLRLAERTVKAHVGSVLGKLGVTSRTQAALLAPGYLL</sequence>
<evidence type="ECO:0000313" key="6">
    <source>
        <dbReference type="EMBL" id="GLY68327.1"/>
    </source>
</evidence>
<evidence type="ECO:0000259" key="5">
    <source>
        <dbReference type="PROSITE" id="PS50110"/>
    </source>
</evidence>
<feature type="modified residue" description="4-aspartylphosphate" evidence="3">
    <location>
        <position position="52"/>
    </location>
</feature>
<dbReference type="GO" id="GO:0000160">
    <property type="term" value="P:phosphorelay signal transduction system"/>
    <property type="evidence" value="ECO:0007669"/>
    <property type="project" value="InterPro"/>
</dbReference>
<keyword evidence="2 6" id="KW-0238">DNA-binding</keyword>
<reference evidence="6" key="1">
    <citation type="submission" date="2023-03" db="EMBL/GenBank/DDBJ databases">
        <title>Amycolatopsis taiwanensis NBRC 103393.</title>
        <authorList>
            <person name="Ichikawa N."/>
            <person name="Sato H."/>
            <person name="Tonouchi N."/>
        </authorList>
    </citation>
    <scope>NUCLEOTIDE SEQUENCE</scope>
    <source>
        <strain evidence="6">NBRC 103393</strain>
    </source>
</reference>
<evidence type="ECO:0000313" key="7">
    <source>
        <dbReference type="Proteomes" id="UP001165136"/>
    </source>
</evidence>
<dbReference type="AlphaFoldDB" id="A0A9W6R664"/>
<dbReference type="PANTHER" id="PTHR43214:SF43">
    <property type="entry name" value="TWO-COMPONENT RESPONSE REGULATOR"/>
    <property type="match status" value="1"/>
</dbReference>
<organism evidence="6 7">
    <name type="scientific">Amycolatopsis taiwanensis</name>
    <dbReference type="NCBI Taxonomy" id="342230"/>
    <lineage>
        <taxon>Bacteria</taxon>
        <taxon>Bacillati</taxon>
        <taxon>Actinomycetota</taxon>
        <taxon>Actinomycetes</taxon>
        <taxon>Pseudonocardiales</taxon>
        <taxon>Pseudonocardiaceae</taxon>
        <taxon>Amycolatopsis</taxon>
    </lineage>
</organism>
<evidence type="ECO:0000256" key="3">
    <source>
        <dbReference type="PROSITE-ProRule" id="PRU00169"/>
    </source>
</evidence>
<feature type="domain" description="Response regulatory" evidence="5">
    <location>
        <begin position="3"/>
        <end position="118"/>
    </location>
</feature>
<protein>
    <submittedName>
        <fullName evidence="6">DNA-binding response regulator</fullName>
    </submittedName>
</protein>
<dbReference type="InterPro" id="IPR011006">
    <property type="entry name" value="CheY-like_superfamily"/>
</dbReference>
<dbReference type="CDD" id="cd06170">
    <property type="entry name" value="LuxR_C_like"/>
    <property type="match status" value="1"/>
</dbReference>
<name>A0A9W6R664_9PSEU</name>
<gene>
    <name evidence="6" type="ORF">Atai01_49460</name>
</gene>
<dbReference type="PRINTS" id="PR00038">
    <property type="entry name" value="HTHLUXR"/>
</dbReference>
<dbReference type="SUPFAM" id="SSF52172">
    <property type="entry name" value="CheY-like"/>
    <property type="match status" value="1"/>
</dbReference>
<dbReference type="GO" id="GO:0006355">
    <property type="term" value="P:regulation of DNA-templated transcription"/>
    <property type="evidence" value="ECO:0007669"/>
    <property type="project" value="InterPro"/>
</dbReference>
<dbReference type="SMART" id="SM00448">
    <property type="entry name" value="REC"/>
    <property type="match status" value="1"/>
</dbReference>
<keyword evidence="1 3" id="KW-0597">Phosphoprotein</keyword>
<dbReference type="CDD" id="cd17535">
    <property type="entry name" value="REC_NarL-like"/>
    <property type="match status" value="1"/>
</dbReference>